<keyword evidence="1" id="KW-0560">Oxidoreductase</keyword>
<dbReference type="PANTHER" id="PTHR40279">
    <property type="entry name" value="PQQC-LIKE PROTEIN"/>
    <property type="match status" value="1"/>
</dbReference>
<evidence type="ECO:0000256" key="1">
    <source>
        <dbReference type="ARBA" id="ARBA00023002"/>
    </source>
</evidence>
<dbReference type="Pfam" id="PF14518">
    <property type="entry name" value="Haem_oxygenas_2"/>
    <property type="match status" value="1"/>
</dbReference>
<dbReference type="SMART" id="SM01236">
    <property type="entry name" value="Haem_oxygenase_2"/>
    <property type="match status" value="1"/>
</dbReference>
<protein>
    <recommendedName>
        <fullName evidence="2">Haem-oxygenase-associated N-terminal helices domain-containing protein</fullName>
    </recommendedName>
</protein>
<dbReference type="PANTHER" id="PTHR40279:SF3">
    <property type="entry name" value="4-AMINOBENZOATE SYNTHASE"/>
    <property type="match status" value="1"/>
</dbReference>
<dbReference type="InterPro" id="IPR029474">
    <property type="entry name" value="HOASN"/>
</dbReference>
<dbReference type="GO" id="GO:0016491">
    <property type="term" value="F:oxidoreductase activity"/>
    <property type="evidence" value="ECO:0007669"/>
    <property type="project" value="UniProtKB-KW"/>
</dbReference>
<dbReference type="Pfam" id="PF14515">
    <property type="entry name" value="HOASN"/>
    <property type="match status" value="1"/>
</dbReference>
<dbReference type="SUPFAM" id="SSF48613">
    <property type="entry name" value="Heme oxygenase-like"/>
    <property type="match status" value="1"/>
</dbReference>
<sequence length="352" mass="40006">MSNTRNHSLPQLEALQTNRARILARALEPKASFAHLETAAKTLSELAESALNGHADSQTEYQTLLYILSLSDDTATALARRWLCNWAYRVEERFIPAADVPTALSEAEFLARIEQEVSSRSREKHPMSQYIFEGSASPAQLRVFLRRQWFRTFRLYREAADLLVNLVDVDDAAALGRYLHGELGEEDEVRSHPRLLAKLLNAVDLEADFQAVSTMPEEIAYLNNRVRSFRNPDVGWGLAVFYITEIVVPGNHEKLYNALLQAGLSEDAAEYYKIHVSLVPPRAKREWQLIARRIPDPAFQKSFLTSLAQHFRVERAYYDAVWQEMQDVTGPSFSLAAKRPANQADQRSCRAT</sequence>
<dbReference type="EMBL" id="JAJA02000001">
    <property type="protein sequence ID" value="KWS05030.1"/>
    <property type="molecule type" value="Genomic_DNA"/>
</dbReference>
<dbReference type="InterPro" id="IPR016084">
    <property type="entry name" value="Haem_Oase-like_multi-hlx"/>
</dbReference>
<organism evidence="3 4">
    <name type="scientific">Lysobacter capsici AZ78</name>
    <dbReference type="NCBI Taxonomy" id="1444315"/>
    <lineage>
        <taxon>Bacteria</taxon>
        <taxon>Pseudomonadati</taxon>
        <taxon>Pseudomonadota</taxon>
        <taxon>Gammaproteobacteria</taxon>
        <taxon>Lysobacterales</taxon>
        <taxon>Lysobacteraceae</taxon>
        <taxon>Lysobacter</taxon>
    </lineage>
</organism>
<feature type="domain" description="Haem-oxygenase-associated N-terminal helices" evidence="2">
    <location>
        <begin position="3"/>
        <end position="94"/>
    </location>
</feature>
<gene>
    <name evidence="3" type="ORF">AZ78_2580</name>
</gene>
<evidence type="ECO:0000259" key="2">
    <source>
        <dbReference type="Pfam" id="PF14515"/>
    </source>
</evidence>
<comment type="caution">
    <text evidence="3">The sequence shown here is derived from an EMBL/GenBank/DDBJ whole genome shotgun (WGS) entry which is preliminary data.</text>
</comment>
<name>A0A120AGS5_9GAMM</name>
<keyword evidence="4" id="KW-1185">Reference proteome</keyword>
<evidence type="ECO:0000313" key="4">
    <source>
        <dbReference type="Proteomes" id="UP000023435"/>
    </source>
</evidence>
<accession>A0A120AGS5</accession>
<reference evidence="3 4" key="1">
    <citation type="journal article" date="2014" name="Genome Announc.">
        <title>Draft Genome Sequence of Lysobacter capsici AZ78, a Bacterium Antagonistic to Plant-Pathogenic Oomycetes.</title>
        <authorList>
            <person name="Puopolo G."/>
            <person name="Sonego P."/>
            <person name="Engelen K."/>
            <person name="Pertot I."/>
        </authorList>
    </citation>
    <scope>NUCLEOTIDE SEQUENCE [LARGE SCALE GENOMIC DNA]</scope>
    <source>
        <strain evidence="3 4">AZ78</strain>
    </source>
</reference>
<dbReference type="Gene3D" id="1.20.910.10">
    <property type="entry name" value="Heme oxygenase-like"/>
    <property type="match status" value="1"/>
</dbReference>
<dbReference type="AlphaFoldDB" id="A0A120AGS5"/>
<dbReference type="OrthoDB" id="6975281at2"/>
<dbReference type="InterPro" id="IPR037061">
    <property type="entry name" value="Lytic_TGlycoase_superhlx_L_sf"/>
</dbReference>
<dbReference type="GO" id="GO:0004553">
    <property type="term" value="F:hydrolase activity, hydrolyzing O-glycosyl compounds"/>
    <property type="evidence" value="ECO:0007669"/>
    <property type="project" value="InterPro"/>
</dbReference>
<proteinExistence type="predicted"/>
<dbReference type="Proteomes" id="UP000023435">
    <property type="component" value="Unassembled WGS sequence"/>
</dbReference>
<evidence type="ECO:0000313" key="3">
    <source>
        <dbReference type="EMBL" id="KWS05030.1"/>
    </source>
</evidence>
<dbReference type="Gene3D" id="1.10.1240.20">
    <property type="entry name" value="Lytic transglycosylase, superhelical linker domain"/>
    <property type="match status" value="1"/>
</dbReference>
<dbReference type="InterPro" id="IPR039068">
    <property type="entry name" value="PqqC-like"/>
</dbReference>
<dbReference type="RefSeq" id="WP_082723614.1">
    <property type="nucleotide sequence ID" value="NZ_JAJA02000001.1"/>
</dbReference>
<dbReference type="GO" id="GO:0042597">
    <property type="term" value="C:periplasmic space"/>
    <property type="evidence" value="ECO:0007669"/>
    <property type="project" value="InterPro"/>
</dbReference>